<keyword evidence="4 6" id="KW-0456">Lyase</keyword>
<dbReference type="RefSeq" id="WP_183200720.1">
    <property type="nucleotide sequence ID" value="NZ_JACIEK010000008.1"/>
</dbReference>
<evidence type="ECO:0000313" key="7">
    <source>
        <dbReference type="EMBL" id="MBB3999165.1"/>
    </source>
</evidence>
<name>A0A7W6MKR8_9HYPH</name>
<proteinExistence type="inferred from homology"/>
<keyword evidence="1 6" id="KW-0479">Metal-binding</keyword>
<comment type="function">
    <text evidence="6">Catalyzes the reversible cleavage of pseudouridine 5'-phosphate (PsiMP) to ribose 5-phosphate and uracil. Functions biologically in the cleavage direction, as part of a pseudouridine degradation pathway.</text>
</comment>
<organism evidence="7 8">
    <name type="scientific">Aureimonas pseudogalii</name>
    <dbReference type="NCBI Taxonomy" id="1744844"/>
    <lineage>
        <taxon>Bacteria</taxon>
        <taxon>Pseudomonadati</taxon>
        <taxon>Pseudomonadota</taxon>
        <taxon>Alphaproteobacteria</taxon>
        <taxon>Hyphomicrobiales</taxon>
        <taxon>Aurantimonadaceae</taxon>
        <taxon>Aureimonas</taxon>
    </lineage>
</organism>
<dbReference type="AlphaFoldDB" id="A0A7W6MKR8"/>
<feature type="binding site" evidence="6">
    <location>
        <position position="138"/>
    </location>
    <ligand>
        <name>Mn(2+)</name>
        <dbReference type="ChEBI" id="CHEBI:29035"/>
    </ligand>
</feature>
<comment type="similarity">
    <text evidence="6">Belongs to the pseudouridine-5'-phosphate glycosidase family.</text>
</comment>
<keyword evidence="8" id="KW-1185">Reference proteome</keyword>
<comment type="catalytic activity">
    <reaction evidence="6">
        <text>D-ribose 5-phosphate + uracil = psi-UMP + H2O</text>
        <dbReference type="Rhea" id="RHEA:18337"/>
        <dbReference type="ChEBI" id="CHEBI:15377"/>
        <dbReference type="ChEBI" id="CHEBI:17568"/>
        <dbReference type="ChEBI" id="CHEBI:58380"/>
        <dbReference type="ChEBI" id="CHEBI:78346"/>
        <dbReference type="EC" id="4.2.1.70"/>
    </reaction>
</comment>
<protein>
    <recommendedName>
        <fullName evidence="6">Pseudouridine-5'-phosphate glycosidase</fullName>
        <shortName evidence="6">PsiMP glycosidase</shortName>
        <ecNumber evidence="6">4.2.1.70</ecNumber>
    </recommendedName>
</protein>
<feature type="binding site" evidence="6">
    <location>
        <position position="86"/>
    </location>
    <ligand>
        <name>substrate</name>
    </ligand>
</feature>
<dbReference type="GO" id="GO:0004730">
    <property type="term" value="F:pseudouridylate synthase activity"/>
    <property type="evidence" value="ECO:0007669"/>
    <property type="project" value="UniProtKB-UniRule"/>
</dbReference>
<evidence type="ECO:0000256" key="5">
    <source>
        <dbReference type="ARBA" id="ARBA00023295"/>
    </source>
</evidence>
<dbReference type="Proteomes" id="UP000542776">
    <property type="component" value="Unassembled WGS sequence"/>
</dbReference>
<dbReference type="InterPro" id="IPR007342">
    <property type="entry name" value="PsuG"/>
</dbReference>
<evidence type="ECO:0000256" key="4">
    <source>
        <dbReference type="ARBA" id="ARBA00023239"/>
    </source>
</evidence>
<feature type="binding site" evidence="6">
    <location>
        <position position="106"/>
    </location>
    <ligand>
        <name>substrate</name>
    </ligand>
</feature>
<dbReference type="HAMAP" id="MF_01876">
    <property type="entry name" value="PsiMP_glycosidase"/>
    <property type="match status" value="1"/>
</dbReference>
<dbReference type="EC" id="4.2.1.70" evidence="6"/>
<dbReference type="GO" id="GO:0005737">
    <property type="term" value="C:cytoplasm"/>
    <property type="evidence" value="ECO:0007669"/>
    <property type="project" value="TreeGrafter"/>
</dbReference>
<gene>
    <name evidence="6" type="primary">psuG</name>
    <name evidence="7" type="ORF">GGR04_003024</name>
</gene>
<sequence length="306" mass="31851">MTLPFTLSPAVEAALSEGRPVVALESTIITHGMPWPQNLEMARGVEALIRDAGAEPATIVVIDGTLHIGLTDEHLAALAQRSDALKLSRADLAYAVSAGRTGSTTVAATMIAAALAGIDVFATGGIGGVHKGAEESFDISADLDELARTPVIVVCAGAKAILDLRKTFEVLETKGVPVVGYGVDELPAFWSRSSGIASPIRLDTADEIAAFQRAREALAIDGGLLVANPLDAPQEIDSETVAVWIREALADAGRDGITGKATTPYLLKRIFELSEGRSLAVNIELVRSNARLAAAIAIALKALDEG</sequence>
<dbReference type="PANTHER" id="PTHR42909">
    <property type="entry name" value="ZGC:136858"/>
    <property type="match status" value="1"/>
</dbReference>
<comment type="cofactor">
    <cofactor evidence="6">
        <name>Mn(2+)</name>
        <dbReference type="ChEBI" id="CHEBI:29035"/>
    </cofactor>
    <text evidence="6">Binds 1 Mn(2+) ion per subunit.</text>
</comment>
<dbReference type="GO" id="GO:0016798">
    <property type="term" value="F:hydrolase activity, acting on glycosyl bonds"/>
    <property type="evidence" value="ECO:0007669"/>
    <property type="project" value="UniProtKB-KW"/>
</dbReference>
<dbReference type="InterPro" id="IPR022830">
    <property type="entry name" value="Indigdn_synthA-like"/>
</dbReference>
<evidence type="ECO:0000256" key="3">
    <source>
        <dbReference type="ARBA" id="ARBA00023211"/>
    </source>
</evidence>
<dbReference type="Pfam" id="PF04227">
    <property type="entry name" value="Indigoidine_A"/>
    <property type="match status" value="1"/>
</dbReference>
<evidence type="ECO:0000256" key="1">
    <source>
        <dbReference type="ARBA" id="ARBA00022723"/>
    </source>
</evidence>
<accession>A0A7W6MKR8</accession>
<keyword evidence="5 6" id="KW-0326">Glycosidase</keyword>
<dbReference type="GO" id="GO:0046872">
    <property type="term" value="F:metal ion binding"/>
    <property type="evidence" value="ECO:0007669"/>
    <property type="project" value="UniProtKB-KW"/>
</dbReference>
<reference evidence="7 8" key="1">
    <citation type="submission" date="2020-08" db="EMBL/GenBank/DDBJ databases">
        <title>Genomic Encyclopedia of Type Strains, Phase IV (KMG-IV): sequencing the most valuable type-strain genomes for metagenomic binning, comparative biology and taxonomic classification.</title>
        <authorList>
            <person name="Goeker M."/>
        </authorList>
    </citation>
    <scope>NUCLEOTIDE SEQUENCE [LARGE SCALE GENOMIC DNA]</scope>
    <source>
        <strain evidence="7 8">DSM 102238</strain>
    </source>
</reference>
<feature type="active site" description="Proton donor" evidence="6">
    <location>
        <position position="25"/>
    </location>
</feature>
<keyword evidence="2 6" id="KW-0378">Hydrolase</keyword>
<dbReference type="EMBL" id="JACIEK010000008">
    <property type="protein sequence ID" value="MBB3999165.1"/>
    <property type="molecule type" value="Genomic_DNA"/>
</dbReference>
<dbReference type="SUPFAM" id="SSF110581">
    <property type="entry name" value="Indigoidine synthase A-like"/>
    <property type="match status" value="1"/>
</dbReference>
<evidence type="ECO:0000256" key="6">
    <source>
        <dbReference type="HAMAP-Rule" id="MF_01876"/>
    </source>
</evidence>
<evidence type="ECO:0000313" key="8">
    <source>
        <dbReference type="Proteomes" id="UP000542776"/>
    </source>
</evidence>
<feature type="binding site" evidence="6">
    <location>
        <begin position="140"/>
        <end position="142"/>
    </location>
    <ligand>
        <name>substrate</name>
    </ligand>
</feature>
<comment type="caution">
    <text evidence="7">The sequence shown here is derived from an EMBL/GenBank/DDBJ whole genome shotgun (WGS) entry which is preliminary data.</text>
</comment>
<keyword evidence="3 6" id="KW-0464">Manganese</keyword>
<dbReference type="PANTHER" id="PTHR42909:SF1">
    <property type="entry name" value="CARBOHYDRATE KINASE PFKB DOMAIN-CONTAINING PROTEIN"/>
    <property type="match status" value="1"/>
</dbReference>
<comment type="subunit">
    <text evidence="6">Homotrimer.</text>
</comment>
<dbReference type="Gene3D" id="3.40.1790.10">
    <property type="entry name" value="Indigoidine synthase domain"/>
    <property type="match status" value="1"/>
</dbReference>
<feature type="active site" description="Nucleophile" evidence="6">
    <location>
        <position position="159"/>
    </location>
</feature>
<evidence type="ECO:0000256" key="2">
    <source>
        <dbReference type="ARBA" id="ARBA00022801"/>
    </source>
</evidence>
<dbReference type="GO" id="GO:0046113">
    <property type="term" value="P:nucleobase catabolic process"/>
    <property type="evidence" value="ECO:0007669"/>
    <property type="project" value="UniProtKB-UniRule"/>
</dbReference>